<dbReference type="InterPro" id="IPR025992">
    <property type="entry name" value="Haem-bd"/>
</dbReference>
<dbReference type="Proteomes" id="UP001138894">
    <property type="component" value="Unassembled WGS sequence"/>
</dbReference>
<evidence type="ECO:0000259" key="1">
    <source>
        <dbReference type="SMART" id="SM01235"/>
    </source>
</evidence>
<organism evidence="2 3">
    <name type="scientific">Winogradskyella luteola</name>
    <dbReference type="NCBI Taxonomy" id="2828330"/>
    <lineage>
        <taxon>Bacteria</taxon>
        <taxon>Pseudomonadati</taxon>
        <taxon>Bacteroidota</taxon>
        <taxon>Flavobacteriia</taxon>
        <taxon>Flavobacteriales</taxon>
        <taxon>Flavobacteriaceae</taxon>
        <taxon>Winogradskyella</taxon>
    </lineage>
</organism>
<reference evidence="2" key="1">
    <citation type="submission" date="2021-04" db="EMBL/GenBank/DDBJ databases">
        <authorList>
            <person name="Pira H."/>
            <person name="Risdian C."/>
            <person name="Wink J."/>
        </authorList>
    </citation>
    <scope>NUCLEOTIDE SEQUENCE</scope>
    <source>
        <strain evidence="2">WHY3</strain>
    </source>
</reference>
<gene>
    <name evidence="2" type="ORF">KCG49_00350</name>
</gene>
<dbReference type="Pfam" id="PF14376">
    <property type="entry name" value="Haem_bd"/>
    <property type="match status" value="1"/>
</dbReference>
<sequence>MKIVKKLGLLLLIVFIIAQFFGPEKNDGNIVSVNAFFADTNPPEDVKMVLKNACLDCHSDHTRYPWYNAVTPVNYWLASHIDHGKGHFNVSKWEDYNEKKKDHKLEELIEMVEAKTMPLKSYTWSHGYAKLSQEQIDAMVSWAKAARIKYSFLKDPQ</sequence>
<dbReference type="AlphaFoldDB" id="A0A9X1F5S6"/>
<dbReference type="EMBL" id="JAGSPD010000001">
    <property type="protein sequence ID" value="MBV7267636.1"/>
    <property type="molecule type" value="Genomic_DNA"/>
</dbReference>
<dbReference type="SMART" id="SM01235">
    <property type="entry name" value="Haem_bd"/>
    <property type="match status" value="1"/>
</dbReference>
<name>A0A9X1F5S6_9FLAO</name>
<keyword evidence="3" id="KW-1185">Reference proteome</keyword>
<dbReference type="RefSeq" id="WP_218544195.1">
    <property type="nucleotide sequence ID" value="NZ_JAGSPD010000001.1"/>
</dbReference>
<comment type="caution">
    <text evidence="2">The sequence shown here is derived from an EMBL/GenBank/DDBJ whole genome shotgun (WGS) entry which is preliminary data.</text>
</comment>
<proteinExistence type="predicted"/>
<accession>A0A9X1F5S6</accession>
<evidence type="ECO:0000313" key="2">
    <source>
        <dbReference type="EMBL" id="MBV7267636.1"/>
    </source>
</evidence>
<evidence type="ECO:0000313" key="3">
    <source>
        <dbReference type="Proteomes" id="UP001138894"/>
    </source>
</evidence>
<protein>
    <submittedName>
        <fullName evidence="2">Heme-binding domain-containing protein</fullName>
    </submittedName>
</protein>
<feature type="domain" description="Haem-binding" evidence="1">
    <location>
        <begin position="12"/>
        <end position="147"/>
    </location>
</feature>